<dbReference type="AlphaFoldDB" id="A0A832AVS4"/>
<dbReference type="EMBL" id="DTAU01000146">
    <property type="protein sequence ID" value="HFQ79568.1"/>
    <property type="molecule type" value="Genomic_DNA"/>
</dbReference>
<feature type="domain" description="Diphthamide synthase" evidence="1">
    <location>
        <begin position="3"/>
        <end position="199"/>
    </location>
</feature>
<dbReference type="InterPro" id="IPR014729">
    <property type="entry name" value="Rossmann-like_a/b/a_fold"/>
</dbReference>
<evidence type="ECO:0000313" key="2">
    <source>
        <dbReference type="EMBL" id="HFQ79568.1"/>
    </source>
</evidence>
<comment type="caution">
    <text evidence="2">The sequence shown here is derived from an EMBL/GenBank/DDBJ whole genome shotgun (WGS) entry which is preliminary data.</text>
</comment>
<proteinExistence type="predicted"/>
<dbReference type="Gene3D" id="3.90.1490.10">
    <property type="entry name" value="putative n-type atp pyrophosphatase, domain 2"/>
    <property type="match status" value="1"/>
</dbReference>
<dbReference type="Gene3D" id="3.40.50.620">
    <property type="entry name" value="HUPs"/>
    <property type="match status" value="1"/>
</dbReference>
<sequence>MYVAFLSGGKDSYYAVYRYGRKVDLGIVLVYEFPRPSPHLLNIGKSIETLLLAEIPVTVARLTRGREFMETVDLLKKLQVDVIVAGDVYVDEHLNYMEKLAKEVGATLVEPLWGLDPLDLLYRELNDGVKPLIIGCIESLSEWLGVELGKSNVDLFVEKALKIGVDPLGEKGEYHTVVLTGPLHRSTLGYKTIGSESYGSYIILRLI</sequence>
<dbReference type="InterPro" id="IPR002761">
    <property type="entry name" value="Diphthami_syn_dom"/>
</dbReference>
<accession>A0A832AVS4</accession>
<protein>
    <submittedName>
        <fullName evidence="2">ATPase</fullName>
    </submittedName>
</protein>
<organism evidence="2">
    <name type="scientific">Ignisphaera aggregans</name>
    <dbReference type="NCBI Taxonomy" id="334771"/>
    <lineage>
        <taxon>Archaea</taxon>
        <taxon>Thermoproteota</taxon>
        <taxon>Thermoprotei</taxon>
        <taxon>Desulfurococcales</taxon>
        <taxon>Desulfurococcaceae</taxon>
        <taxon>Ignisphaera</taxon>
    </lineage>
</organism>
<dbReference type="Pfam" id="PF01902">
    <property type="entry name" value="Diphthami_syn_2"/>
    <property type="match status" value="1"/>
</dbReference>
<dbReference type="SUPFAM" id="SSF52402">
    <property type="entry name" value="Adenine nucleotide alpha hydrolases-like"/>
    <property type="match status" value="1"/>
</dbReference>
<reference evidence="2" key="1">
    <citation type="journal article" date="2020" name="mSystems">
        <title>Genome- and Community-Level Interaction Insights into Carbon Utilization and Element Cycling Functions of Hydrothermarchaeota in Hydrothermal Sediment.</title>
        <authorList>
            <person name="Zhou Z."/>
            <person name="Liu Y."/>
            <person name="Xu W."/>
            <person name="Pan J."/>
            <person name="Luo Z.H."/>
            <person name="Li M."/>
        </authorList>
    </citation>
    <scope>NUCLEOTIDE SEQUENCE</scope>
    <source>
        <strain evidence="2">SpSt-629</strain>
    </source>
</reference>
<gene>
    <name evidence="2" type="ORF">ENT99_07740</name>
</gene>
<name>A0A832AVS4_9CREN</name>
<evidence type="ECO:0000259" key="1">
    <source>
        <dbReference type="Pfam" id="PF01902"/>
    </source>
</evidence>